<dbReference type="GO" id="GO:0005524">
    <property type="term" value="F:ATP binding"/>
    <property type="evidence" value="ECO:0007669"/>
    <property type="project" value="UniProtKB-KW"/>
</dbReference>
<evidence type="ECO:0000259" key="20">
    <source>
        <dbReference type="PROSITE" id="PS50158"/>
    </source>
</evidence>
<name>A0A4S4L707_9AGAM</name>
<dbReference type="GO" id="GO:0003676">
    <property type="term" value="F:nucleic acid binding"/>
    <property type="evidence" value="ECO:0007669"/>
    <property type="project" value="InterPro"/>
</dbReference>
<keyword evidence="18" id="KW-0863">Zinc-finger</keyword>
<keyword evidence="11" id="KW-0067">ATP-binding</keyword>
<keyword evidence="15" id="KW-0808">Transferase</keyword>
<evidence type="ECO:0000256" key="13">
    <source>
        <dbReference type="ARBA" id="ARBA00022908"/>
    </source>
</evidence>
<dbReference type="Pfam" id="PF22936">
    <property type="entry name" value="Pol_BBD"/>
    <property type="match status" value="1"/>
</dbReference>
<keyword evidence="2" id="KW-1188">Viral release from host cell</keyword>
<dbReference type="InterPro" id="IPR012337">
    <property type="entry name" value="RNaseH-like_sf"/>
</dbReference>
<dbReference type="GO" id="GO:0003887">
    <property type="term" value="F:DNA-directed DNA polymerase activity"/>
    <property type="evidence" value="ECO:0007669"/>
    <property type="project" value="UniProtKB-KW"/>
</dbReference>
<dbReference type="Gene3D" id="4.10.60.10">
    <property type="entry name" value="Zinc finger, CCHC-type"/>
    <property type="match status" value="1"/>
</dbReference>
<evidence type="ECO:0000313" key="22">
    <source>
        <dbReference type="Proteomes" id="UP000308199"/>
    </source>
</evidence>
<dbReference type="GO" id="GO:0008270">
    <property type="term" value="F:zinc ion binding"/>
    <property type="evidence" value="ECO:0007669"/>
    <property type="project" value="UniProtKB-KW"/>
</dbReference>
<evidence type="ECO:0000313" key="21">
    <source>
        <dbReference type="EMBL" id="THH07316.1"/>
    </source>
</evidence>
<reference evidence="21 22" key="1">
    <citation type="submission" date="2019-02" db="EMBL/GenBank/DDBJ databases">
        <title>Genome sequencing of the rare red list fungi Phellinidium pouzarii.</title>
        <authorList>
            <person name="Buettner E."/>
            <person name="Kellner H."/>
        </authorList>
    </citation>
    <scope>NUCLEOTIDE SEQUENCE [LARGE SCALE GENOMIC DNA]</scope>
    <source>
        <strain evidence="21 22">DSM 108285</strain>
    </source>
</reference>
<evidence type="ECO:0000256" key="3">
    <source>
        <dbReference type="ARBA" id="ARBA00022664"/>
    </source>
</evidence>
<keyword evidence="14" id="KW-0695">RNA-directed DNA polymerase</keyword>
<comment type="function">
    <text evidence="1">The aspartyl protease (PR) mediates the proteolytic cleavages of the Gag and Gag-Pol polyproteins after assembly of the VLP.</text>
</comment>
<dbReference type="Pfam" id="PF13976">
    <property type="entry name" value="gag_pre-integrs"/>
    <property type="match status" value="1"/>
</dbReference>
<dbReference type="InterPro" id="IPR036875">
    <property type="entry name" value="Znf_CCHC_sf"/>
</dbReference>
<dbReference type="EMBL" id="SGPK01000149">
    <property type="protein sequence ID" value="THH07316.1"/>
    <property type="molecule type" value="Genomic_DNA"/>
</dbReference>
<sequence>MKQRDTRKCFNCNKIGHILRFCRSPQKDRNSSNSDAKGFTSAKEHTNGGNTQTKKNESANAAVDSDSEGEWALSAMSNEEWHITPYCRDFVSFCTITPKALTAANKAPFHAIGEGELQINLPNGGSETQMMLQATLYSPEVGYTLLSVEALDMAGYSTAFTNGKCIIHDADRLKVGKITKSKWGLYHFTHEAPELEDSMNVAEEVDTLQDLHACLGHISPATVEKLVKHSYITGIKLDTTVPPPTFCNSCVYGKATHKEIRKEKLDDAMCMMVLHVLQKKSNCIKAYRAFEQWAGTQHKAKVKVLHSDCGGKYTDKEFVMHLNTKGTEQKLTVHDTPEHNGVAE</sequence>
<evidence type="ECO:0000256" key="16">
    <source>
        <dbReference type="ARBA" id="ARBA00023113"/>
    </source>
</evidence>
<dbReference type="SMART" id="SM00343">
    <property type="entry name" value="ZnF_C2HC"/>
    <property type="match status" value="1"/>
</dbReference>
<evidence type="ECO:0000256" key="11">
    <source>
        <dbReference type="ARBA" id="ARBA00022840"/>
    </source>
</evidence>
<dbReference type="GO" id="GO:0004519">
    <property type="term" value="F:endonuclease activity"/>
    <property type="evidence" value="ECO:0007669"/>
    <property type="project" value="UniProtKB-KW"/>
</dbReference>
<evidence type="ECO:0000256" key="9">
    <source>
        <dbReference type="ARBA" id="ARBA00022759"/>
    </source>
</evidence>
<dbReference type="AlphaFoldDB" id="A0A4S4L707"/>
<dbReference type="GO" id="GO:0003964">
    <property type="term" value="F:RNA-directed DNA polymerase activity"/>
    <property type="evidence" value="ECO:0007669"/>
    <property type="project" value="UniProtKB-KW"/>
</dbReference>
<keyword evidence="12" id="KW-0460">Magnesium</keyword>
<evidence type="ECO:0000256" key="4">
    <source>
        <dbReference type="ARBA" id="ARBA00022670"/>
    </source>
</evidence>
<dbReference type="GO" id="GO:0006508">
    <property type="term" value="P:proteolysis"/>
    <property type="evidence" value="ECO:0007669"/>
    <property type="project" value="UniProtKB-KW"/>
</dbReference>
<evidence type="ECO:0000256" key="10">
    <source>
        <dbReference type="ARBA" id="ARBA00022801"/>
    </source>
</evidence>
<dbReference type="Proteomes" id="UP000308199">
    <property type="component" value="Unassembled WGS sequence"/>
</dbReference>
<dbReference type="SUPFAM" id="SSF53098">
    <property type="entry name" value="Ribonuclease H-like"/>
    <property type="match status" value="1"/>
</dbReference>
<evidence type="ECO:0000256" key="15">
    <source>
        <dbReference type="ARBA" id="ARBA00022932"/>
    </source>
</evidence>
<evidence type="ECO:0000256" key="7">
    <source>
        <dbReference type="ARBA" id="ARBA00022723"/>
    </source>
</evidence>
<evidence type="ECO:0000256" key="1">
    <source>
        <dbReference type="ARBA" id="ARBA00002180"/>
    </source>
</evidence>
<gene>
    <name evidence="21" type="ORF">EW145_g3457</name>
</gene>
<evidence type="ECO:0000256" key="8">
    <source>
        <dbReference type="ARBA" id="ARBA00022741"/>
    </source>
</evidence>
<accession>A0A4S4L707</accession>
<dbReference type="GO" id="GO:0006310">
    <property type="term" value="P:DNA recombination"/>
    <property type="evidence" value="ECO:0007669"/>
    <property type="project" value="UniProtKB-KW"/>
</dbReference>
<keyword evidence="17" id="KW-0233">DNA recombination</keyword>
<dbReference type="SUPFAM" id="SSF57756">
    <property type="entry name" value="Retrovirus zinc finger-like domains"/>
    <property type="match status" value="1"/>
</dbReference>
<evidence type="ECO:0000256" key="6">
    <source>
        <dbReference type="ARBA" id="ARBA00022722"/>
    </source>
</evidence>
<feature type="domain" description="CCHC-type" evidence="20">
    <location>
        <begin position="7"/>
        <end position="24"/>
    </location>
</feature>
<organism evidence="21 22">
    <name type="scientific">Phellinidium pouzarii</name>
    <dbReference type="NCBI Taxonomy" id="167371"/>
    <lineage>
        <taxon>Eukaryota</taxon>
        <taxon>Fungi</taxon>
        <taxon>Dikarya</taxon>
        <taxon>Basidiomycota</taxon>
        <taxon>Agaricomycotina</taxon>
        <taxon>Agaricomycetes</taxon>
        <taxon>Hymenochaetales</taxon>
        <taxon>Hymenochaetaceae</taxon>
        <taxon>Phellinidium</taxon>
    </lineage>
</organism>
<keyword evidence="15" id="KW-0239">DNA-directed DNA polymerase</keyword>
<keyword evidence="10" id="KW-0378">Hydrolase</keyword>
<dbReference type="OrthoDB" id="3251181at2759"/>
<evidence type="ECO:0000256" key="18">
    <source>
        <dbReference type="PROSITE-ProRule" id="PRU00047"/>
    </source>
</evidence>
<keyword evidence="18" id="KW-0862">Zinc</keyword>
<protein>
    <recommendedName>
        <fullName evidence="20">CCHC-type domain-containing protein</fullName>
    </recommendedName>
</protein>
<dbReference type="Gene3D" id="3.30.420.10">
    <property type="entry name" value="Ribonuclease H-like superfamily/Ribonuclease H"/>
    <property type="match status" value="1"/>
</dbReference>
<evidence type="ECO:0000256" key="19">
    <source>
        <dbReference type="SAM" id="MobiDB-lite"/>
    </source>
</evidence>
<evidence type="ECO:0000256" key="2">
    <source>
        <dbReference type="ARBA" id="ARBA00022612"/>
    </source>
</evidence>
<dbReference type="GO" id="GO:0015074">
    <property type="term" value="P:DNA integration"/>
    <property type="evidence" value="ECO:0007669"/>
    <property type="project" value="UniProtKB-KW"/>
</dbReference>
<keyword evidence="6" id="KW-0540">Nuclease</keyword>
<feature type="region of interest" description="Disordered" evidence="19">
    <location>
        <begin position="25"/>
        <end position="66"/>
    </location>
</feature>
<evidence type="ECO:0000256" key="17">
    <source>
        <dbReference type="ARBA" id="ARBA00023172"/>
    </source>
</evidence>
<dbReference type="PANTHER" id="PTHR42648">
    <property type="entry name" value="TRANSPOSASE, PUTATIVE-RELATED"/>
    <property type="match status" value="1"/>
</dbReference>
<evidence type="ECO:0000256" key="14">
    <source>
        <dbReference type="ARBA" id="ARBA00022918"/>
    </source>
</evidence>
<dbReference type="InterPro" id="IPR036397">
    <property type="entry name" value="RNaseH_sf"/>
</dbReference>
<keyword evidence="7" id="KW-0479">Metal-binding</keyword>
<dbReference type="InterPro" id="IPR039537">
    <property type="entry name" value="Retrotran_Ty1/copia-like"/>
</dbReference>
<dbReference type="GO" id="GO:0008233">
    <property type="term" value="F:peptidase activity"/>
    <property type="evidence" value="ECO:0007669"/>
    <property type="project" value="UniProtKB-KW"/>
</dbReference>
<keyword evidence="4" id="KW-0645">Protease</keyword>
<keyword evidence="22" id="KW-1185">Reference proteome</keyword>
<dbReference type="GO" id="GO:0006397">
    <property type="term" value="P:mRNA processing"/>
    <property type="evidence" value="ECO:0007669"/>
    <property type="project" value="UniProtKB-KW"/>
</dbReference>
<keyword evidence="16" id="KW-0917">Virion maturation</keyword>
<dbReference type="PANTHER" id="PTHR42648:SF11">
    <property type="entry name" value="TRANSPOSON TY4-P GAG-POL POLYPROTEIN"/>
    <property type="match status" value="1"/>
</dbReference>
<proteinExistence type="predicted"/>
<evidence type="ECO:0000256" key="12">
    <source>
        <dbReference type="ARBA" id="ARBA00022842"/>
    </source>
</evidence>
<dbReference type="InterPro" id="IPR001878">
    <property type="entry name" value="Znf_CCHC"/>
</dbReference>
<evidence type="ECO:0000256" key="5">
    <source>
        <dbReference type="ARBA" id="ARBA00022695"/>
    </source>
</evidence>
<keyword evidence="13" id="KW-0229">DNA integration</keyword>
<keyword evidence="8" id="KW-0547">Nucleotide-binding</keyword>
<comment type="caution">
    <text evidence="21">The sequence shown here is derived from an EMBL/GenBank/DDBJ whole genome shotgun (WGS) entry which is preliminary data.</text>
</comment>
<keyword evidence="3" id="KW-0507">mRNA processing</keyword>
<keyword evidence="5" id="KW-0548">Nucleotidyltransferase</keyword>
<dbReference type="InterPro" id="IPR054722">
    <property type="entry name" value="PolX-like_BBD"/>
</dbReference>
<keyword evidence="9" id="KW-0255">Endonuclease</keyword>
<dbReference type="PROSITE" id="PS50158">
    <property type="entry name" value="ZF_CCHC"/>
    <property type="match status" value="1"/>
</dbReference>
<dbReference type="InterPro" id="IPR025724">
    <property type="entry name" value="GAG-pre-integrase_dom"/>
</dbReference>